<feature type="transmembrane region" description="Helical" evidence="2">
    <location>
        <begin position="47"/>
        <end position="67"/>
    </location>
</feature>
<dbReference type="GO" id="GO:0034220">
    <property type="term" value="P:monoatomic ion transmembrane transport"/>
    <property type="evidence" value="ECO:0007669"/>
    <property type="project" value="UniProtKB-KW"/>
</dbReference>
<dbReference type="PANTHER" id="PTHR45651">
    <property type="entry name" value="CYCLIC NUCLEOTIDE-GATED ION CHANNEL 15-RELATED-RELATED"/>
    <property type="match status" value="1"/>
</dbReference>
<comment type="caution">
    <text evidence="3">The sequence shown here is derived from an EMBL/GenBank/DDBJ whole genome shotgun (WGS) entry which is preliminary data.</text>
</comment>
<sequence>MESGTNHNFLADTSHKCRPGWTEVSGHWIFGQVIDPRTREVQRWNRAFLITCLLAASIDPLFLYVLSVNMELACIYANQSFAVTVTIIRAFGQVIDPRTREVQRWNRAFLITCLLAASIDPLFLYVLSVNMELACIYANQSFAVTVTIIRAFVDAMYLFHMYLQLRLAYVSKESLVLGTGLLVWDARQVAKNYVCDTWAFTFDVFVVLPIPQFLFWLVVPTMIGRGMTVSVILGVVLALFLFQYIPRLLHMVILVRRMQQVTGYIFGTALWGFALNLIAYIVAAHIAGAIWYLLALNEMERCAMERCWSMGSCQRRVFGCPRPLSYGEQPLFEDPTRTSFAKDEYLQRHCLRNGGHYNFGIYHHAVPLPGQARWLNKILYPLFWGLMTLRYFSIQ</sequence>
<feature type="transmembrane region" description="Helical" evidence="2">
    <location>
        <begin position="108"/>
        <end position="128"/>
    </location>
</feature>
<feature type="transmembrane region" description="Helical" evidence="2">
    <location>
        <begin position="198"/>
        <end position="219"/>
    </location>
</feature>
<protein>
    <recommendedName>
        <fullName evidence="5">Ion transport domain-containing protein</fullName>
    </recommendedName>
</protein>
<dbReference type="PANTHER" id="PTHR45651:SF14">
    <property type="entry name" value="CYCLIC NUCLEOTIDE-GATED ION CHANNEL 4"/>
    <property type="match status" value="1"/>
</dbReference>
<keyword evidence="2" id="KW-0472">Membrane</keyword>
<feature type="transmembrane region" description="Helical" evidence="2">
    <location>
        <begin position="79"/>
        <end position="96"/>
    </location>
</feature>
<keyword evidence="4" id="KW-1185">Reference proteome</keyword>
<evidence type="ECO:0000256" key="2">
    <source>
        <dbReference type="SAM" id="Phobius"/>
    </source>
</evidence>
<dbReference type="SUPFAM" id="SSF81324">
    <property type="entry name" value="Voltage-gated potassium channels"/>
    <property type="match status" value="1"/>
</dbReference>
<dbReference type="Proteomes" id="UP001605036">
    <property type="component" value="Unassembled WGS sequence"/>
</dbReference>
<accession>A0ABD1YGF7</accession>
<keyword evidence="2" id="KW-1133">Transmembrane helix</keyword>
<proteinExistence type="predicted"/>
<evidence type="ECO:0000256" key="1">
    <source>
        <dbReference type="ARBA" id="ARBA00023303"/>
    </source>
</evidence>
<feature type="transmembrane region" description="Helical" evidence="2">
    <location>
        <begin position="226"/>
        <end position="245"/>
    </location>
</feature>
<keyword evidence="1" id="KW-0406">Ion transport</keyword>
<gene>
    <name evidence="3" type="ORF">R1flu_014175</name>
</gene>
<keyword evidence="1" id="KW-0407">Ion channel</keyword>
<dbReference type="EMBL" id="JBHFFA010000004">
    <property type="protein sequence ID" value="KAL2629489.1"/>
    <property type="molecule type" value="Genomic_DNA"/>
</dbReference>
<keyword evidence="1" id="KW-0813">Transport</keyword>
<evidence type="ECO:0008006" key="5">
    <source>
        <dbReference type="Google" id="ProtNLM"/>
    </source>
</evidence>
<feature type="transmembrane region" description="Helical" evidence="2">
    <location>
        <begin position="265"/>
        <end position="294"/>
    </location>
</feature>
<dbReference type="GO" id="GO:0016020">
    <property type="term" value="C:membrane"/>
    <property type="evidence" value="ECO:0007669"/>
    <property type="project" value="UniProtKB-SubCell"/>
</dbReference>
<feature type="transmembrane region" description="Helical" evidence="2">
    <location>
        <begin position="140"/>
        <end position="160"/>
    </location>
</feature>
<evidence type="ECO:0000313" key="3">
    <source>
        <dbReference type="EMBL" id="KAL2629489.1"/>
    </source>
</evidence>
<keyword evidence="2" id="KW-0812">Transmembrane</keyword>
<reference evidence="3 4" key="1">
    <citation type="submission" date="2024-09" db="EMBL/GenBank/DDBJ databases">
        <title>Chromosome-scale assembly of Riccia fluitans.</title>
        <authorList>
            <person name="Paukszto L."/>
            <person name="Sawicki J."/>
            <person name="Karawczyk K."/>
            <person name="Piernik-Szablinska J."/>
            <person name="Szczecinska M."/>
            <person name="Mazdziarz M."/>
        </authorList>
    </citation>
    <scope>NUCLEOTIDE SEQUENCE [LARGE SCALE GENOMIC DNA]</scope>
    <source>
        <strain evidence="3">Rf_01</strain>
        <tissue evidence="3">Aerial parts of the thallus</tissue>
    </source>
</reference>
<organism evidence="3 4">
    <name type="scientific">Riccia fluitans</name>
    <dbReference type="NCBI Taxonomy" id="41844"/>
    <lineage>
        <taxon>Eukaryota</taxon>
        <taxon>Viridiplantae</taxon>
        <taxon>Streptophyta</taxon>
        <taxon>Embryophyta</taxon>
        <taxon>Marchantiophyta</taxon>
        <taxon>Marchantiopsida</taxon>
        <taxon>Marchantiidae</taxon>
        <taxon>Marchantiales</taxon>
        <taxon>Ricciaceae</taxon>
        <taxon>Riccia</taxon>
    </lineage>
</organism>
<dbReference type="AlphaFoldDB" id="A0ABD1YGF7"/>
<evidence type="ECO:0000313" key="4">
    <source>
        <dbReference type="Proteomes" id="UP001605036"/>
    </source>
</evidence>
<name>A0ABD1YGF7_9MARC</name>